<reference evidence="1 2" key="1">
    <citation type="submission" date="2022-03" db="EMBL/GenBank/DDBJ databases">
        <title>Complete genome of Streptomyces rimosus ssp. rimosus R7 (=ATCC 10970).</title>
        <authorList>
            <person name="Beganovic S."/>
            <person name="Ruckert C."/>
            <person name="Busche T."/>
            <person name="Kalinowski J."/>
            <person name="Wittmann C."/>
        </authorList>
    </citation>
    <scope>NUCLEOTIDE SEQUENCE [LARGE SCALE GENOMIC DNA]</scope>
    <source>
        <strain evidence="1 2">R7</strain>
    </source>
</reference>
<proteinExistence type="predicted"/>
<evidence type="ECO:0008006" key="3">
    <source>
        <dbReference type="Google" id="ProtNLM"/>
    </source>
</evidence>
<dbReference type="Proteomes" id="UP000829494">
    <property type="component" value="Chromosome"/>
</dbReference>
<accession>A0ABY3YSD6</accession>
<gene>
    <name evidence="1" type="ORF">SRIMR7_01825</name>
</gene>
<organism evidence="1 2">
    <name type="scientific">Streptomyces rimosus subsp. rimosus</name>
    <dbReference type="NCBI Taxonomy" id="132474"/>
    <lineage>
        <taxon>Bacteria</taxon>
        <taxon>Bacillati</taxon>
        <taxon>Actinomycetota</taxon>
        <taxon>Actinomycetes</taxon>
        <taxon>Kitasatosporales</taxon>
        <taxon>Streptomycetaceae</taxon>
        <taxon>Streptomyces</taxon>
    </lineage>
</organism>
<name>A0ABY3YSD6_STRRM</name>
<dbReference type="RefSeq" id="WP_003982109.1">
    <property type="nucleotide sequence ID" value="NZ_CP094298.1"/>
</dbReference>
<protein>
    <recommendedName>
        <fullName evidence="3">Secreted protein</fullName>
    </recommendedName>
</protein>
<sequence length="91" mass="9836">MKRKLVPGAVRVALLGPVMALANLLLPPGTPRDLLVLCADALVSAIALCPRPLHHRAPYAPAGAPRPRRFTVRARVRRSCRGLEQTNGVEQ</sequence>
<keyword evidence="2" id="KW-1185">Reference proteome</keyword>
<dbReference type="GeneID" id="66860051"/>
<dbReference type="EMBL" id="CP094298">
    <property type="protein sequence ID" value="UNZ00866.1"/>
    <property type="molecule type" value="Genomic_DNA"/>
</dbReference>
<evidence type="ECO:0000313" key="2">
    <source>
        <dbReference type="Proteomes" id="UP000829494"/>
    </source>
</evidence>
<evidence type="ECO:0000313" key="1">
    <source>
        <dbReference type="EMBL" id="UNZ00866.1"/>
    </source>
</evidence>